<sequence length="743" mass="83714">MEHIYQIINCSTAEPALGCDVSILTSKQIELDNTFFPESQSGDNLGVLMRKVSVPPVYVSPQYLRYVQNVSKNLYTAITDIVSRWWEESDLSSAIPLDPKFERLIKRLDQEGVTWRSGSWRPDFLVEENTEGAYPRIKICEINARFGFNGFFCTLGVANGFYRDNASRFQPAFSQFDEVFSHVFDLTKPLHVLKGREVGYDIHHLPKVLGTEVIFADVSQLRIIPTDAGNRLVQVVDGREVEVSQIVLELHQDELLSLSEALLWEISIRSRINDMRTIMLVHDKRMLGLVRHQLVNLVTRNILSIQAAALLENSIAETCLPGTVEYQAASSSDRTQQWLFKPAGSGKGEGIIFRHDILEEEWQTLLSTNKLSHVLQRAVNHKKLSLVMPVEGAMTMVPWDIVGTFFMVDGYFNGFGPWRSSAEKICALSRGGSWMIGVCDRDCLPFPMHPKPIETRRPSRATSEHSTDLMVFPPKIIDAYSPSCGAAAAHISEVHRSLEEHGVALVRLNFADPTSDYLVSLVRDGLHPKHGHGLPVDHSQKKGWLWDVKPIHGKVHSANDPLARSETMHVFPWHTDCSFEANPPRHFALHVLHADRFGGGSLSLVRTNDIVQELCEETISRLSMPEFAFAVPDEFDKGTSRTLVGALLDMSDGEPKLRFRRDIISPLTKQAELALEELDRVLDECQSSSGRSLRKVMKADDLPDGMVIVVDNAKWLHARSQVNDPDRHLRRVRWNAQPFPATT</sequence>
<dbReference type="OrthoDB" id="2117718at2759"/>
<dbReference type="SUPFAM" id="SSF56059">
    <property type="entry name" value="Glutathione synthetase ATP-binding domain-like"/>
    <property type="match status" value="1"/>
</dbReference>
<proteinExistence type="predicted"/>
<accession>A0A437A4P3</accession>
<dbReference type="RefSeq" id="XP_067491623.1">
    <property type="nucleotide sequence ID" value="XM_067633457.1"/>
</dbReference>
<dbReference type="GeneID" id="93586684"/>
<dbReference type="Gene3D" id="3.60.130.10">
    <property type="entry name" value="Clavaminate synthase-like"/>
    <property type="match status" value="1"/>
</dbReference>
<evidence type="ECO:0000259" key="2">
    <source>
        <dbReference type="Pfam" id="PF02668"/>
    </source>
</evidence>
<evidence type="ECO:0000313" key="4">
    <source>
        <dbReference type="Proteomes" id="UP000283090"/>
    </source>
</evidence>
<dbReference type="SUPFAM" id="SSF51197">
    <property type="entry name" value="Clavaminate synthase-like"/>
    <property type="match status" value="1"/>
</dbReference>
<dbReference type="Proteomes" id="UP000283090">
    <property type="component" value="Unassembled WGS sequence"/>
</dbReference>
<evidence type="ECO:0000256" key="1">
    <source>
        <dbReference type="ARBA" id="ARBA00023002"/>
    </source>
</evidence>
<keyword evidence="1" id="KW-0560">Oxidoreductase</keyword>
<evidence type="ECO:0000313" key="3">
    <source>
        <dbReference type="EMBL" id="RVD86079.1"/>
    </source>
</evidence>
<feature type="domain" description="TauD/TfdA-like" evidence="2">
    <location>
        <begin position="489"/>
        <end position="732"/>
    </location>
</feature>
<protein>
    <recommendedName>
        <fullName evidence="2">TauD/TfdA-like domain-containing protein</fullName>
    </recommendedName>
</protein>
<reference evidence="3 4" key="1">
    <citation type="submission" date="2019-01" db="EMBL/GenBank/DDBJ databases">
        <title>Intercellular communication is required for trap formation in the nematode-trapping fungus Duddingtonia flagrans.</title>
        <authorList>
            <person name="Youssar L."/>
            <person name="Wernet V."/>
            <person name="Hensel N."/>
            <person name="Hildebrandt H.-G."/>
            <person name="Fischer R."/>
        </authorList>
    </citation>
    <scope>NUCLEOTIDE SEQUENCE [LARGE SCALE GENOMIC DNA]</scope>
    <source>
        <strain evidence="3 4">CBS H-5679</strain>
    </source>
</reference>
<dbReference type="VEuPathDB" id="FungiDB:DFL_004373"/>
<name>A0A437A4P3_ARTFL</name>
<dbReference type="Pfam" id="PF02668">
    <property type="entry name" value="TauD"/>
    <property type="match status" value="1"/>
</dbReference>
<dbReference type="InterPro" id="IPR003819">
    <property type="entry name" value="TauD/TfdA-like"/>
</dbReference>
<dbReference type="GO" id="GO:0016491">
    <property type="term" value="F:oxidoreductase activity"/>
    <property type="evidence" value="ECO:0007669"/>
    <property type="project" value="UniProtKB-KW"/>
</dbReference>
<comment type="caution">
    <text evidence="3">The sequence shown here is derived from an EMBL/GenBank/DDBJ whole genome shotgun (WGS) entry which is preliminary data.</text>
</comment>
<keyword evidence="4" id="KW-1185">Reference proteome</keyword>
<gene>
    <name evidence="3" type="ORF">DFL_004373</name>
</gene>
<dbReference type="EMBL" id="SAEB01000006">
    <property type="protein sequence ID" value="RVD86079.1"/>
    <property type="molecule type" value="Genomic_DNA"/>
</dbReference>
<dbReference type="AlphaFoldDB" id="A0A437A4P3"/>
<organism evidence="3 4">
    <name type="scientific">Arthrobotrys flagrans</name>
    <name type="common">Nematode-trapping fungus</name>
    <name type="synonym">Trichothecium flagrans</name>
    <dbReference type="NCBI Taxonomy" id="97331"/>
    <lineage>
        <taxon>Eukaryota</taxon>
        <taxon>Fungi</taxon>
        <taxon>Dikarya</taxon>
        <taxon>Ascomycota</taxon>
        <taxon>Pezizomycotina</taxon>
        <taxon>Orbiliomycetes</taxon>
        <taxon>Orbiliales</taxon>
        <taxon>Orbiliaceae</taxon>
        <taxon>Arthrobotrys</taxon>
    </lineage>
</organism>
<dbReference type="InterPro" id="IPR042098">
    <property type="entry name" value="TauD-like_sf"/>
</dbReference>